<dbReference type="EMBL" id="JAOTJD010000006">
    <property type="protein sequence ID" value="MFD3263355.1"/>
    <property type="molecule type" value="Genomic_DNA"/>
</dbReference>
<comment type="caution">
    <text evidence="1">The sequence shown here is derived from an EMBL/GenBank/DDBJ whole genome shotgun (WGS) entry which is preliminary data.</text>
</comment>
<dbReference type="InterPro" id="IPR021505">
    <property type="entry name" value="Phage_B3_Orf6"/>
</dbReference>
<organism evidence="1 2">
    <name type="scientific">Phenylobacterium ferrooxidans</name>
    <dbReference type="NCBI Taxonomy" id="2982689"/>
    <lineage>
        <taxon>Bacteria</taxon>
        <taxon>Pseudomonadati</taxon>
        <taxon>Pseudomonadota</taxon>
        <taxon>Alphaproteobacteria</taxon>
        <taxon>Caulobacterales</taxon>
        <taxon>Caulobacteraceae</taxon>
        <taxon>Phenylobacterium</taxon>
    </lineage>
</organism>
<evidence type="ECO:0000313" key="2">
    <source>
        <dbReference type="Proteomes" id="UP001598130"/>
    </source>
</evidence>
<dbReference type="Pfam" id="PF11363">
    <property type="entry name" value="DUF3164"/>
    <property type="match status" value="1"/>
</dbReference>
<dbReference type="Proteomes" id="UP001598130">
    <property type="component" value="Unassembled WGS sequence"/>
</dbReference>
<keyword evidence="2" id="KW-1185">Reference proteome</keyword>
<gene>
    <name evidence="1" type="ORF">OCL97_05150</name>
</gene>
<protein>
    <submittedName>
        <fullName evidence="1">DUF3164 family protein</fullName>
    </submittedName>
</protein>
<sequence>MTAAEFIGQPPPQATPEAEVAPPAHIALINGRPHQSDPKGRWIPQEMIQPAHLLEDEAVRKVVAFALELQAQIARFRDHTIDDIASVKEMLAQEHGTTVGGEKGNITLTTFDGLLKVSVKIADLTVFGPELQLAKTKVTECLRTWSEGADAKLVAVVENAFQVDQAGQINRANLLYLTRLNIEEPLWKEAMALIRAAERPMGTKEYVQIHRKARIGARWEHVAIDMSAVA</sequence>
<evidence type="ECO:0000313" key="1">
    <source>
        <dbReference type="EMBL" id="MFD3263355.1"/>
    </source>
</evidence>
<reference evidence="1 2" key="1">
    <citation type="submission" date="2022-09" db="EMBL/GenBank/DDBJ databases">
        <title>New species of Phenylobacterium.</title>
        <authorList>
            <person name="Mieszkin S."/>
        </authorList>
    </citation>
    <scope>NUCLEOTIDE SEQUENCE [LARGE SCALE GENOMIC DNA]</scope>
    <source>
        <strain evidence="1 2">HK31-G</strain>
    </source>
</reference>
<proteinExistence type="predicted"/>
<dbReference type="RefSeq" id="WP_377368198.1">
    <property type="nucleotide sequence ID" value="NZ_JAOTJD010000006.1"/>
</dbReference>
<accession>A0ABW6CK37</accession>
<name>A0ABW6CK37_9CAUL</name>